<name>A0ABW1FD05_9ACTN</name>
<organism evidence="1 2">
    <name type="scientific">Streptomyces ramulosus</name>
    <dbReference type="NCBI Taxonomy" id="47762"/>
    <lineage>
        <taxon>Bacteria</taxon>
        <taxon>Bacillati</taxon>
        <taxon>Actinomycetota</taxon>
        <taxon>Actinomycetes</taxon>
        <taxon>Kitasatosporales</taxon>
        <taxon>Streptomycetaceae</taxon>
        <taxon>Streptomyces</taxon>
    </lineage>
</organism>
<sequence length="83" mass="8965">MLNILCPKRLPSIVRFAENSAHFIESLMGRLDIECDYEPTDNVGVAVSKGQMGRVRRVAKTLARCGATVKVGNSAARAGGYAR</sequence>
<dbReference type="EMBL" id="JBHSPW010000001">
    <property type="protein sequence ID" value="MFC5891760.1"/>
    <property type="molecule type" value="Genomic_DNA"/>
</dbReference>
<gene>
    <name evidence="1" type="ORF">ACFP3M_02830</name>
</gene>
<dbReference type="Proteomes" id="UP001596241">
    <property type="component" value="Unassembled WGS sequence"/>
</dbReference>
<keyword evidence="2" id="KW-1185">Reference proteome</keyword>
<comment type="caution">
    <text evidence="1">The sequence shown here is derived from an EMBL/GenBank/DDBJ whole genome shotgun (WGS) entry which is preliminary data.</text>
</comment>
<proteinExistence type="predicted"/>
<accession>A0ABW1FD05</accession>
<evidence type="ECO:0000313" key="2">
    <source>
        <dbReference type="Proteomes" id="UP001596241"/>
    </source>
</evidence>
<protein>
    <submittedName>
        <fullName evidence="1">Uncharacterized protein</fullName>
    </submittedName>
</protein>
<reference evidence="2" key="1">
    <citation type="journal article" date="2019" name="Int. J. Syst. Evol. Microbiol.">
        <title>The Global Catalogue of Microorganisms (GCM) 10K type strain sequencing project: providing services to taxonomists for standard genome sequencing and annotation.</title>
        <authorList>
            <consortium name="The Broad Institute Genomics Platform"/>
            <consortium name="The Broad Institute Genome Sequencing Center for Infectious Disease"/>
            <person name="Wu L."/>
            <person name="Ma J."/>
        </authorList>
    </citation>
    <scope>NUCLEOTIDE SEQUENCE [LARGE SCALE GENOMIC DNA]</scope>
    <source>
        <strain evidence="2">CGMCC 1.15809</strain>
    </source>
</reference>
<dbReference type="RefSeq" id="WP_345080942.1">
    <property type="nucleotide sequence ID" value="NZ_BAAAWG010000006.1"/>
</dbReference>
<evidence type="ECO:0000313" key="1">
    <source>
        <dbReference type="EMBL" id="MFC5891760.1"/>
    </source>
</evidence>